<feature type="compositionally biased region" description="Low complexity" evidence="1">
    <location>
        <begin position="23"/>
        <end position="42"/>
    </location>
</feature>
<sequence length="62" mass="6573">MTGELRGTPTSATTSLVAPARFTPPELVPPVLRTTTTTTQLPCPRGSLTRDFRGGHLCAHVV</sequence>
<name>A0AA45L4W3_9PSEU</name>
<dbReference type="EMBL" id="CP073249">
    <property type="protein sequence ID" value="QUF03357.1"/>
    <property type="molecule type" value="Genomic_DNA"/>
</dbReference>
<dbReference type="Proteomes" id="UP000677152">
    <property type="component" value="Chromosome"/>
</dbReference>
<gene>
    <name evidence="2" type="ORF">KCV87_28720</name>
</gene>
<feature type="region of interest" description="Disordered" evidence="1">
    <location>
        <begin position="1"/>
        <end position="42"/>
    </location>
</feature>
<dbReference type="AlphaFoldDB" id="A0AA45L4W3"/>
<proteinExistence type="predicted"/>
<protein>
    <submittedName>
        <fullName evidence="2">Uncharacterized protein</fullName>
    </submittedName>
</protein>
<evidence type="ECO:0000313" key="2">
    <source>
        <dbReference type="EMBL" id="QUF03357.1"/>
    </source>
</evidence>
<evidence type="ECO:0000313" key="3">
    <source>
        <dbReference type="Proteomes" id="UP000677152"/>
    </source>
</evidence>
<organism evidence="2 3">
    <name type="scientific">Actinosynnema pretiosum subsp. pretiosum</name>
    <dbReference type="NCBI Taxonomy" id="103721"/>
    <lineage>
        <taxon>Bacteria</taxon>
        <taxon>Bacillati</taxon>
        <taxon>Actinomycetota</taxon>
        <taxon>Actinomycetes</taxon>
        <taxon>Pseudonocardiales</taxon>
        <taxon>Pseudonocardiaceae</taxon>
        <taxon>Actinosynnema</taxon>
    </lineage>
</organism>
<evidence type="ECO:0000256" key="1">
    <source>
        <dbReference type="SAM" id="MobiDB-lite"/>
    </source>
</evidence>
<accession>A0AA45L4W3</accession>
<reference evidence="2" key="1">
    <citation type="submission" date="2021-04" db="EMBL/GenBank/DDBJ databases">
        <title>Genomic sequence of Actinosynnema pretiosum subsp. pretiosum ATCC 31280 (C-14919).</title>
        <authorList>
            <person name="Bai L."/>
            <person name="Wang X."/>
            <person name="Xiao Y."/>
        </authorList>
    </citation>
    <scope>NUCLEOTIDE SEQUENCE</scope>
    <source>
        <strain evidence="2">ATCC 31280</strain>
    </source>
</reference>